<keyword evidence="3" id="KW-1185">Reference proteome</keyword>
<gene>
    <name evidence="2" type="ORF">BMF94_1870</name>
</gene>
<dbReference type="Proteomes" id="UP000237144">
    <property type="component" value="Unassembled WGS sequence"/>
</dbReference>
<comment type="caution">
    <text evidence="2">The sequence shown here is derived from an EMBL/GenBank/DDBJ whole genome shotgun (WGS) entry which is preliminary data.</text>
</comment>
<evidence type="ECO:0000256" key="1">
    <source>
        <dbReference type="SAM" id="MobiDB-lite"/>
    </source>
</evidence>
<feature type="region of interest" description="Disordered" evidence="1">
    <location>
        <begin position="1"/>
        <end position="176"/>
    </location>
</feature>
<evidence type="ECO:0000313" key="2">
    <source>
        <dbReference type="EMBL" id="POY74894.1"/>
    </source>
</evidence>
<name>A0A2S5BDP4_9BASI</name>
<proteinExistence type="predicted"/>
<sequence>MELKRKRDQRRRLGKGKGRARTETLKQPEAQEAMARAYGGAVASGSGIEHGRKHSDGPRNANEPPGRVDAQGAGFGEDQPAYNPHWFDGESHDQQDLGGCEQGFFGMDWEDAPQRPIDAPRSSFSAEPVSDQFHQLEQINGGPVPKHSQKLGDGRGSGPEAAPVTAGPPDMPSANR</sequence>
<protein>
    <submittedName>
        <fullName evidence="2">Uncharacterized protein</fullName>
    </submittedName>
</protein>
<organism evidence="2 3">
    <name type="scientific">Rhodotorula taiwanensis</name>
    <dbReference type="NCBI Taxonomy" id="741276"/>
    <lineage>
        <taxon>Eukaryota</taxon>
        <taxon>Fungi</taxon>
        <taxon>Dikarya</taxon>
        <taxon>Basidiomycota</taxon>
        <taxon>Pucciniomycotina</taxon>
        <taxon>Microbotryomycetes</taxon>
        <taxon>Sporidiobolales</taxon>
        <taxon>Sporidiobolaceae</taxon>
        <taxon>Rhodotorula</taxon>
    </lineage>
</organism>
<dbReference type="EMBL" id="PJQD01000020">
    <property type="protein sequence ID" value="POY74894.1"/>
    <property type="molecule type" value="Genomic_DNA"/>
</dbReference>
<feature type="compositionally biased region" description="Basic residues" evidence="1">
    <location>
        <begin position="1"/>
        <end position="19"/>
    </location>
</feature>
<reference evidence="2 3" key="1">
    <citation type="journal article" date="2018" name="Front. Microbiol.">
        <title>Prospects for Fungal Bioremediation of Acidic Radioactive Waste Sites: Characterization and Genome Sequence of Rhodotorula taiwanensis MD1149.</title>
        <authorList>
            <person name="Tkavc R."/>
            <person name="Matrosova V.Y."/>
            <person name="Grichenko O.E."/>
            <person name="Gostincar C."/>
            <person name="Volpe R.P."/>
            <person name="Klimenkova P."/>
            <person name="Gaidamakova E.K."/>
            <person name="Zhou C.E."/>
            <person name="Stewart B.J."/>
            <person name="Lyman M.G."/>
            <person name="Malfatti S.A."/>
            <person name="Rubinfeld B."/>
            <person name="Courtot M."/>
            <person name="Singh J."/>
            <person name="Dalgard C.L."/>
            <person name="Hamilton T."/>
            <person name="Frey K.G."/>
            <person name="Gunde-Cimerman N."/>
            <person name="Dugan L."/>
            <person name="Daly M.J."/>
        </authorList>
    </citation>
    <scope>NUCLEOTIDE SEQUENCE [LARGE SCALE GENOMIC DNA]</scope>
    <source>
        <strain evidence="2 3">MD1149</strain>
    </source>
</reference>
<dbReference type="AlphaFoldDB" id="A0A2S5BDP4"/>
<evidence type="ECO:0000313" key="3">
    <source>
        <dbReference type="Proteomes" id="UP000237144"/>
    </source>
</evidence>
<accession>A0A2S5BDP4</accession>